<comment type="caution">
    <text evidence="2">The sequence shown here is derived from an EMBL/GenBank/DDBJ whole genome shotgun (WGS) entry which is preliminary data.</text>
</comment>
<name>A0ABP6ZFS4_9ACTN</name>
<keyword evidence="3" id="KW-1185">Reference proteome</keyword>
<dbReference type="InterPro" id="IPR036388">
    <property type="entry name" value="WH-like_DNA-bd_sf"/>
</dbReference>
<dbReference type="Gene3D" id="1.10.10.10">
    <property type="entry name" value="Winged helix-like DNA-binding domain superfamily/Winged helix DNA-binding domain"/>
    <property type="match status" value="1"/>
</dbReference>
<evidence type="ECO:0000313" key="2">
    <source>
        <dbReference type="EMBL" id="GAA3604764.1"/>
    </source>
</evidence>
<evidence type="ECO:0000259" key="1">
    <source>
        <dbReference type="PROSITE" id="PS50995"/>
    </source>
</evidence>
<dbReference type="EMBL" id="BAAAZO010000003">
    <property type="protein sequence ID" value="GAA3604764.1"/>
    <property type="molecule type" value="Genomic_DNA"/>
</dbReference>
<dbReference type="InterPro" id="IPR036390">
    <property type="entry name" value="WH_DNA-bd_sf"/>
</dbReference>
<dbReference type="SUPFAM" id="SSF46785">
    <property type="entry name" value="Winged helix' DNA-binding domain"/>
    <property type="match status" value="1"/>
</dbReference>
<dbReference type="InterPro" id="IPR039422">
    <property type="entry name" value="MarR/SlyA-like"/>
</dbReference>
<dbReference type="SMART" id="SM00347">
    <property type="entry name" value="HTH_MARR"/>
    <property type="match status" value="1"/>
</dbReference>
<dbReference type="PANTHER" id="PTHR33164:SF99">
    <property type="entry name" value="MARR FAMILY REGULATORY PROTEIN"/>
    <property type="match status" value="1"/>
</dbReference>
<feature type="domain" description="HTH marR-type" evidence="1">
    <location>
        <begin position="9"/>
        <end position="145"/>
    </location>
</feature>
<dbReference type="InterPro" id="IPR000835">
    <property type="entry name" value="HTH_MarR-typ"/>
</dbReference>
<evidence type="ECO:0000313" key="3">
    <source>
        <dbReference type="Proteomes" id="UP001501074"/>
    </source>
</evidence>
<sequence>MPASDQPPGIAAYFALLEVSALLHHEVERQVREEAGLTFVQFQILASLSESPDGSRRMTDIADQIVHSRSGLTYQAQKLEEAGYLTRGPAPGDERSTVAALTAAGRDVLESVLPGHLGVVGEVFLDPLAPDDATELTRVLNLVRAHMRSRPPRSATRRARR</sequence>
<organism evidence="2 3">
    <name type="scientific">Kineosporia mesophila</name>
    <dbReference type="NCBI Taxonomy" id="566012"/>
    <lineage>
        <taxon>Bacteria</taxon>
        <taxon>Bacillati</taxon>
        <taxon>Actinomycetota</taxon>
        <taxon>Actinomycetes</taxon>
        <taxon>Kineosporiales</taxon>
        <taxon>Kineosporiaceae</taxon>
        <taxon>Kineosporia</taxon>
    </lineage>
</organism>
<protein>
    <submittedName>
        <fullName evidence="2">MarR family transcriptional regulator</fullName>
    </submittedName>
</protein>
<reference evidence="3" key="1">
    <citation type="journal article" date="2019" name="Int. J. Syst. Evol. Microbiol.">
        <title>The Global Catalogue of Microorganisms (GCM) 10K type strain sequencing project: providing services to taxonomists for standard genome sequencing and annotation.</title>
        <authorList>
            <consortium name="The Broad Institute Genomics Platform"/>
            <consortium name="The Broad Institute Genome Sequencing Center for Infectious Disease"/>
            <person name="Wu L."/>
            <person name="Ma J."/>
        </authorList>
    </citation>
    <scope>NUCLEOTIDE SEQUENCE [LARGE SCALE GENOMIC DNA]</scope>
    <source>
        <strain evidence="3">JCM 16902</strain>
    </source>
</reference>
<dbReference type="Pfam" id="PF12802">
    <property type="entry name" value="MarR_2"/>
    <property type="match status" value="1"/>
</dbReference>
<dbReference type="PROSITE" id="PS50995">
    <property type="entry name" value="HTH_MARR_2"/>
    <property type="match status" value="1"/>
</dbReference>
<dbReference type="RefSeq" id="WP_231483040.1">
    <property type="nucleotide sequence ID" value="NZ_BAAAZO010000003.1"/>
</dbReference>
<dbReference type="Proteomes" id="UP001501074">
    <property type="component" value="Unassembled WGS sequence"/>
</dbReference>
<gene>
    <name evidence="2" type="ORF">GCM10022223_20550</name>
</gene>
<proteinExistence type="predicted"/>
<dbReference type="PANTHER" id="PTHR33164">
    <property type="entry name" value="TRANSCRIPTIONAL REGULATOR, MARR FAMILY"/>
    <property type="match status" value="1"/>
</dbReference>
<accession>A0ABP6ZFS4</accession>